<dbReference type="Pfam" id="PF13424">
    <property type="entry name" value="TPR_12"/>
    <property type="match status" value="2"/>
</dbReference>
<evidence type="ECO:0000313" key="5">
    <source>
        <dbReference type="Proteomes" id="UP001160519"/>
    </source>
</evidence>
<dbReference type="InterPro" id="IPR003593">
    <property type="entry name" value="AAA+_ATPase"/>
</dbReference>
<sequence>MAVLDQSDVPLFPSWKALLMAAAERLKEAIKPDDAALVGSFVNKDRLLDAAKEAQLALGSNWHDFLKSQLDKSSDQAQDDSLELARLVWQLGSDLIITTNYDNVLHWACPRMSDLDKWNIEATAEQCSLLRNGVKKPTIWHLHGHIGDSANIILTPDGYQRLYANDPTENRYKAAIQALHHQLASRSFLFIGFSFADEDFTNQLRILEDVYKDAAGPHYVLLPEAQRGHFKSPTSAIEPVFFKNFGVPLLDCLRNMTGIATNAVKPSSSLDTSVADYSPDKPVFYVPFRPKGDQMVGRRDALADVRHQLCDGKRTSIGQTAAFQGLGGLGKTQLAVEYAHAYQNEYPNGVIWINADQDITAQLIKLAEDARWVSPLSDQPFKIQTALCRLRETSDCLIVFDNLELLADIKDFLPKPQANPHILVTSRTEQPGFNPVALNILSPELGLQLLMQEAGREPDGEEQSQAARLIVERLDGLPLALELAGAYLRRRPAVSWEQYLELLRDNPRSAFPARLQGESLTGHEADIYATLKINETLFEEEPLLREVLDLLTWSGSAPMALSLLCATLGQDKPSALTGALSLGVALRILQQPDGNERYAIHRLVREVRREDVPLETRRDWAEGCGRCLGGWFEAHRIDFHDLPLFEAGLDHLEAWRYNAERLGYALMAVRMIWLQAYPPYHWGRYGEAKRDVERALELYEQAAKQDAPLQAHLLNDLASVTSTMSNNKVALKLGEQALAIRRELYGTDHSDTVRSFANVAEQHYKLGEYDKALELGKQALVICHKLFVEDHPVTATTLSNVAIYHNKLGEHDKALDLGRQALAIRCNLFGEEHPDTANSLSNISYILNDLNQRNEALELSQQALFIRQKMLGEAHPDTILSQHNVIRALKNTGRKAESIQRFQAQFQRLKSGDLHYQAFLELRADLYPGFRKATHKSSKGKKRR</sequence>
<dbReference type="EMBL" id="JAQSDF010000008">
    <property type="protein sequence ID" value="MDI1230392.1"/>
    <property type="molecule type" value="Genomic_DNA"/>
</dbReference>
<comment type="caution">
    <text evidence="4">The sequence shown here is derived from an EMBL/GenBank/DDBJ whole genome shotgun (WGS) entry which is preliminary data.</text>
</comment>
<evidence type="ECO:0000259" key="3">
    <source>
        <dbReference type="SMART" id="SM00382"/>
    </source>
</evidence>
<dbReference type="Gene3D" id="1.10.8.430">
    <property type="entry name" value="Helical domain of apoptotic protease-activating factors"/>
    <property type="match status" value="1"/>
</dbReference>
<dbReference type="SMART" id="SM00028">
    <property type="entry name" value="TPR"/>
    <property type="match status" value="3"/>
</dbReference>
<dbReference type="Gene3D" id="1.25.40.10">
    <property type="entry name" value="Tetratricopeptide repeat domain"/>
    <property type="match status" value="2"/>
</dbReference>
<proteinExistence type="predicted"/>
<name>A0AA43TKT7_9GAMM</name>
<keyword evidence="5" id="KW-1185">Reference proteome</keyword>
<dbReference type="InterPro" id="IPR027417">
    <property type="entry name" value="P-loop_NTPase"/>
</dbReference>
<evidence type="ECO:0000256" key="2">
    <source>
        <dbReference type="ARBA" id="ARBA00022803"/>
    </source>
</evidence>
<dbReference type="InterPro" id="IPR019734">
    <property type="entry name" value="TPR_rpt"/>
</dbReference>
<feature type="domain" description="AAA+ ATPase" evidence="3">
    <location>
        <begin position="317"/>
        <end position="595"/>
    </location>
</feature>
<dbReference type="PANTHER" id="PTHR45641:SF19">
    <property type="entry name" value="NEPHROCYSTIN-3"/>
    <property type="match status" value="1"/>
</dbReference>
<dbReference type="InterPro" id="IPR011990">
    <property type="entry name" value="TPR-like_helical_dom_sf"/>
</dbReference>
<dbReference type="Pfam" id="PF13289">
    <property type="entry name" value="SIR2_2"/>
    <property type="match status" value="1"/>
</dbReference>
<reference evidence="4" key="1">
    <citation type="submission" date="2023-01" db="EMBL/GenBank/DDBJ databases">
        <title>Biogeochemical cycle of methane in antarctic sediments.</title>
        <authorList>
            <person name="Roldan D.M."/>
            <person name="Menes R.J."/>
        </authorList>
    </citation>
    <scope>NUCLEOTIDE SEQUENCE [LARGE SCALE GENOMIC DNA]</scope>
    <source>
        <strain evidence="4">K-2018 MAG008</strain>
    </source>
</reference>
<dbReference type="InterPro" id="IPR042197">
    <property type="entry name" value="Apaf_helical"/>
</dbReference>
<evidence type="ECO:0000313" key="4">
    <source>
        <dbReference type="EMBL" id="MDI1230392.1"/>
    </source>
</evidence>
<dbReference type="Gene3D" id="3.40.50.300">
    <property type="entry name" value="P-loop containing nucleotide triphosphate hydrolases"/>
    <property type="match status" value="1"/>
</dbReference>
<dbReference type="Pfam" id="PF13374">
    <property type="entry name" value="TPR_10"/>
    <property type="match status" value="1"/>
</dbReference>
<gene>
    <name evidence="4" type="ORF">PSU93_04485</name>
</gene>
<dbReference type="SMART" id="SM00382">
    <property type="entry name" value="AAA"/>
    <property type="match status" value="1"/>
</dbReference>
<dbReference type="AlphaFoldDB" id="A0AA43TKT7"/>
<evidence type="ECO:0000256" key="1">
    <source>
        <dbReference type="ARBA" id="ARBA00022737"/>
    </source>
</evidence>
<dbReference type="SUPFAM" id="SSF48452">
    <property type="entry name" value="TPR-like"/>
    <property type="match status" value="2"/>
</dbReference>
<keyword evidence="1" id="KW-0677">Repeat</keyword>
<accession>A0AA43TKT7</accession>
<organism evidence="4 5">
    <name type="scientific">Candidatus Methylobacter titanis</name>
    <dbReference type="NCBI Taxonomy" id="3053457"/>
    <lineage>
        <taxon>Bacteria</taxon>
        <taxon>Pseudomonadati</taxon>
        <taxon>Pseudomonadota</taxon>
        <taxon>Gammaproteobacteria</taxon>
        <taxon>Methylococcales</taxon>
        <taxon>Methylococcaceae</taxon>
        <taxon>Methylobacter</taxon>
    </lineage>
</organism>
<protein>
    <submittedName>
        <fullName evidence="4">Tetratricopeptide repeat protein</fullName>
    </submittedName>
</protein>
<dbReference type="SUPFAM" id="SSF52540">
    <property type="entry name" value="P-loop containing nucleoside triphosphate hydrolases"/>
    <property type="match status" value="1"/>
</dbReference>
<keyword evidence="2" id="KW-0802">TPR repeat</keyword>
<dbReference type="GO" id="GO:0043531">
    <property type="term" value="F:ADP binding"/>
    <property type="evidence" value="ECO:0007669"/>
    <property type="project" value="InterPro"/>
</dbReference>
<dbReference type="PANTHER" id="PTHR45641">
    <property type="entry name" value="TETRATRICOPEPTIDE REPEAT PROTEIN (AFU_ORTHOLOGUE AFUA_6G03870)"/>
    <property type="match status" value="1"/>
</dbReference>
<dbReference type="Proteomes" id="UP001160519">
    <property type="component" value="Unassembled WGS sequence"/>
</dbReference>